<dbReference type="InterPro" id="IPR015421">
    <property type="entry name" value="PyrdxlP-dep_Trfase_major"/>
</dbReference>
<proteinExistence type="inferred from homology"/>
<dbReference type="Pfam" id="PF00202">
    <property type="entry name" value="Aminotran_3"/>
    <property type="match status" value="1"/>
</dbReference>
<keyword evidence="3 6" id="KW-0808">Transferase</keyword>
<dbReference type="GO" id="GO:0008483">
    <property type="term" value="F:transaminase activity"/>
    <property type="evidence" value="ECO:0007669"/>
    <property type="project" value="UniProtKB-KW"/>
</dbReference>
<dbReference type="PANTHER" id="PTHR11986">
    <property type="entry name" value="AMINOTRANSFERASE CLASS III"/>
    <property type="match status" value="1"/>
</dbReference>
<dbReference type="PANTHER" id="PTHR11986:SF79">
    <property type="entry name" value="ACETYLORNITHINE AMINOTRANSFERASE, MITOCHONDRIAL"/>
    <property type="match status" value="1"/>
</dbReference>
<dbReference type="AlphaFoldDB" id="A0A833H3B4"/>
<dbReference type="InterPro" id="IPR015422">
    <property type="entry name" value="PyrdxlP-dep_Trfase_small"/>
</dbReference>
<evidence type="ECO:0000313" key="6">
    <source>
        <dbReference type="EMBL" id="KAB2934006.1"/>
    </source>
</evidence>
<dbReference type="GO" id="GO:0042802">
    <property type="term" value="F:identical protein binding"/>
    <property type="evidence" value="ECO:0007669"/>
    <property type="project" value="TreeGrafter"/>
</dbReference>
<keyword evidence="2 6" id="KW-0032">Aminotransferase</keyword>
<accession>A0A833H3B4</accession>
<name>A0A833H3B4_9LEPT</name>
<evidence type="ECO:0000256" key="2">
    <source>
        <dbReference type="ARBA" id="ARBA00022576"/>
    </source>
</evidence>
<evidence type="ECO:0000313" key="7">
    <source>
        <dbReference type="Proteomes" id="UP000460298"/>
    </source>
</evidence>
<sequence>MRKEKKGEKKLDKKLKKEIIKRYERHLSRYKASYYRKVGLDLVMGRREGIYFWDLAGKRYINCHCNGGVFNLGHRHPRVVSALQSALGEYDIGNHHLISGPRSLLAERLSDSFANERGKSELSRVVFGASGGEAADLAIKLARGYTGRQKIVSLAGGYHGHTGLAAATGDEKYRNPFALHLPDFVQVAFGDMAAMRKQIQGAAGVILETVPATLGMPIFPAEQMREIRQLCDRYGVVMIMDEIQTGLGRTGKVWAYQHYDIVPDIVISGKGLSGGMYPISATCYREKFEQVFKKDPFIHISTFGGAEVGCSAALTVLDIVGDADFLKRIETSGLFFEQRWNELSGRFPEITEVRRLGMFMGIRMRSPEDCLILVRTLLDNGIFAVYANNDKRVLQFLPPLIVSESEREEIMQIVETSLKDKSRLKYRLLKAVLKKMLQS</sequence>
<dbReference type="InterPro" id="IPR049704">
    <property type="entry name" value="Aminotrans_3_PPA_site"/>
</dbReference>
<dbReference type="PIRSF" id="PIRSF000521">
    <property type="entry name" value="Transaminase_4ab_Lys_Orn"/>
    <property type="match status" value="1"/>
</dbReference>
<dbReference type="Gene3D" id="3.90.1150.10">
    <property type="entry name" value="Aspartate Aminotransferase, domain 1"/>
    <property type="match status" value="1"/>
</dbReference>
<dbReference type="SUPFAM" id="SSF53383">
    <property type="entry name" value="PLP-dependent transferases"/>
    <property type="match status" value="1"/>
</dbReference>
<evidence type="ECO:0000256" key="4">
    <source>
        <dbReference type="ARBA" id="ARBA00022898"/>
    </source>
</evidence>
<dbReference type="Gene3D" id="3.40.640.10">
    <property type="entry name" value="Type I PLP-dependent aspartate aminotransferase-like (Major domain)"/>
    <property type="match status" value="1"/>
</dbReference>
<dbReference type="EMBL" id="WBUI01000004">
    <property type="protein sequence ID" value="KAB2934006.1"/>
    <property type="molecule type" value="Genomic_DNA"/>
</dbReference>
<dbReference type="InterPro" id="IPR050103">
    <property type="entry name" value="Class-III_PLP-dep_AT"/>
</dbReference>
<dbReference type="Proteomes" id="UP000460298">
    <property type="component" value="Unassembled WGS sequence"/>
</dbReference>
<evidence type="ECO:0000256" key="1">
    <source>
        <dbReference type="ARBA" id="ARBA00001933"/>
    </source>
</evidence>
<comment type="caution">
    <text evidence="6">The sequence shown here is derived from an EMBL/GenBank/DDBJ whole genome shotgun (WGS) entry which is preliminary data.</text>
</comment>
<dbReference type="PROSITE" id="PS00600">
    <property type="entry name" value="AA_TRANSFER_CLASS_3"/>
    <property type="match status" value="1"/>
</dbReference>
<evidence type="ECO:0000256" key="3">
    <source>
        <dbReference type="ARBA" id="ARBA00022679"/>
    </source>
</evidence>
<protein>
    <submittedName>
        <fullName evidence="6">Aspartate aminotransferase family protein</fullName>
    </submittedName>
</protein>
<keyword evidence="4 5" id="KW-0663">Pyridoxal phosphate</keyword>
<evidence type="ECO:0000256" key="5">
    <source>
        <dbReference type="RuleBase" id="RU003560"/>
    </source>
</evidence>
<dbReference type="FunFam" id="3.40.640.10:FF:000004">
    <property type="entry name" value="Acetylornithine aminotransferase"/>
    <property type="match status" value="1"/>
</dbReference>
<comment type="similarity">
    <text evidence="5">Belongs to the class-III pyridoxal-phosphate-dependent aminotransferase family.</text>
</comment>
<dbReference type="CDD" id="cd00610">
    <property type="entry name" value="OAT_like"/>
    <property type="match status" value="1"/>
</dbReference>
<dbReference type="InterPro" id="IPR015424">
    <property type="entry name" value="PyrdxlP-dep_Trfase"/>
</dbReference>
<reference evidence="6 7" key="1">
    <citation type="submission" date="2019-10" db="EMBL/GenBank/DDBJ databases">
        <title>Extracellular Electron Transfer in a Candidatus Methanoperedens spp. Enrichment Culture.</title>
        <authorList>
            <person name="Berger S."/>
            <person name="Rangel Shaw D."/>
            <person name="Berben T."/>
            <person name="In 'T Zandt M."/>
            <person name="Frank J."/>
            <person name="Reimann J."/>
            <person name="Jetten M.S.M."/>
            <person name="Welte C.U."/>
        </authorList>
    </citation>
    <scope>NUCLEOTIDE SEQUENCE [LARGE SCALE GENOMIC DNA]</scope>
    <source>
        <strain evidence="6">SB12</strain>
    </source>
</reference>
<organism evidence="6 7">
    <name type="scientific">Leptonema illini</name>
    <dbReference type="NCBI Taxonomy" id="183"/>
    <lineage>
        <taxon>Bacteria</taxon>
        <taxon>Pseudomonadati</taxon>
        <taxon>Spirochaetota</taxon>
        <taxon>Spirochaetia</taxon>
        <taxon>Leptospirales</taxon>
        <taxon>Leptospiraceae</taxon>
        <taxon>Leptonema</taxon>
    </lineage>
</organism>
<gene>
    <name evidence="6" type="ORF">F9K24_05935</name>
</gene>
<dbReference type="GO" id="GO:0030170">
    <property type="term" value="F:pyridoxal phosphate binding"/>
    <property type="evidence" value="ECO:0007669"/>
    <property type="project" value="InterPro"/>
</dbReference>
<dbReference type="InterPro" id="IPR005814">
    <property type="entry name" value="Aminotrans_3"/>
</dbReference>
<comment type="cofactor">
    <cofactor evidence="1">
        <name>pyridoxal 5'-phosphate</name>
        <dbReference type="ChEBI" id="CHEBI:597326"/>
    </cofactor>
</comment>